<sequence>MSTSAIVMMILALTITWGGAAVCIAIAMRAAKISKQR</sequence>
<dbReference type="Pfam" id="PF16951">
    <property type="entry name" value="MaAIMP_sms"/>
    <property type="match status" value="1"/>
</dbReference>
<comment type="caution">
    <text evidence="2">The sequence shown here is derived from an EMBL/GenBank/DDBJ whole genome shotgun (WGS) entry which is preliminary data.</text>
</comment>
<dbReference type="EMBL" id="JAPMLE010000001">
    <property type="protein sequence ID" value="MDR8522838.1"/>
    <property type="molecule type" value="Genomic_DNA"/>
</dbReference>
<accession>A0AAW8NI36</accession>
<keyword evidence="1" id="KW-1133">Transmembrane helix</keyword>
<protein>
    <submittedName>
        <fullName evidence="2">Methionine/alanine import family NSS transporter small subunit</fullName>
    </submittedName>
</protein>
<proteinExistence type="predicted"/>
<keyword evidence="1" id="KW-0472">Membrane</keyword>
<evidence type="ECO:0000313" key="3">
    <source>
        <dbReference type="EMBL" id="MDW4826400.1"/>
    </source>
</evidence>
<keyword evidence="1" id="KW-0812">Transmembrane</keyword>
<dbReference type="AlphaFoldDB" id="A0AAW8NI36"/>
<keyword evidence="5" id="KW-1185">Reference proteome</keyword>
<dbReference type="Proteomes" id="UP001271263">
    <property type="component" value="Unassembled WGS sequence"/>
</dbReference>
<dbReference type="Proteomes" id="UP001259340">
    <property type="component" value="Unassembled WGS sequence"/>
</dbReference>
<evidence type="ECO:0000256" key="1">
    <source>
        <dbReference type="SAM" id="Phobius"/>
    </source>
</evidence>
<dbReference type="RefSeq" id="WP_108947283.1">
    <property type="nucleotide sequence ID" value="NZ_JAPMLA010000016.1"/>
</dbReference>
<reference evidence="3 5" key="1">
    <citation type="journal article" date="2022" name="bioRxiv">
        <title>Prophages regulate Shewanella fidelis 3313 motility and biofilm formation: implications for gut colonization dynamics in Ciona robusta.</title>
        <authorList>
            <person name="Natarajan O."/>
            <person name="Gibboney S.L."/>
            <person name="Young M.N."/>
            <person name="Lim S.J."/>
            <person name="Pluta N."/>
            <person name="Atkinson C.G."/>
            <person name="Leigh B.A."/>
            <person name="Liberti A."/>
            <person name="Kees E.D."/>
            <person name="Breitbart M."/>
            <person name="Gralnick J.A."/>
            <person name="Dishaw L.J."/>
        </authorList>
    </citation>
    <scope>NUCLEOTIDE SEQUENCE [LARGE SCALE GENOMIC DNA]</scope>
    <source>
        <strain evidence="3 5">JG4066</strain>
    </source>
</reference>
<dbReference type="EMBL" id="JAPMLD010000015">
    <property type="protein sequence ID" value="MDW4826400.1"/>
    <property type="molecule type" value="Genomic_DNA"/>
</dbReference>
<evidence type="ECO:0000313" key="2">
    <source>
        <dbReference type="EMBL" id="MDR8522838.1"/>
    </source>
</evidence>
<reference evidence="2" key="2">
    <citation type="submission" date="2022-11" db="EMBL/GenBank/DDBJ databases">
        <title>Prophages regulate Shewanella fidelis motility and biofilm formation: implications for gut colonization dynamics in Ciona robusta.</title>
        <authorList>
            <person name="Natarajan O."/>
            <person name="Gibboney S.L."/>
            <person name="Young M.N."/>
            <person name="Lim S.J."/>
            <person name="Pluta N."/>
            <person name="Atkinson C.G.F."/>
            <person name="Leigh B.A."/>
            <person name="Liberti A."/>
            <person name="Kees E."/>
            <person name="Breitbart M."/>
            <person name="Gralnick J."/>
            <person name="Dishaw L.J."/>
        </authorList>
    </citation>
    <scope>NUCLEOTIDE SEQUENCE</scope>
    <source>
        <strain evidence="2">3313</strain>
    </source>
</reference>
<dbReference type="InterPro" id="IPR031596">
    <property type="entry name" value="MaAIMP_sms"/>
</dbReference>
<dbReference type="NCBIfam" id="NF033493">
    <property type="entry name" value="MetS_like_NSS"/>
    <property type="match status" value="1"/>
</dbReference>
<evidence type="ECO:0000313" key="5">
    <source>
        <dbReference type="Proteomes" id="UP001271263"/>
    </source>
</evidence>
<evidence type="ECO:0000313" key="4">
    <source>
        <dbReference type="Proteomes" id="UP001259340"/>
    </source>
</evidence>
<organism evidence="2 4">
    <name type="scientific">Shewanella fidelis</name>
    <dbReference type="NCBI Taxonomy" id="173509"/>
    <lineage>
        <taxon>Bacteria</taxon>
        <taxon>Pseudomonadati</taxon>
        <taxon>Pseudomonadota</taxon>
        <taxon>Gammaproteobacteria</taxon>
        <taxon>Alteromonadales</taxon>
        <taxon>Shewanellaceae</taxon>
        <taxon>Shewanella</taxon>
    </lineage>
</organism>
<feature type="transmembrane region" description="Helical" evidence="1">
    <location>
        <begin position="6"/>
        <end position="28"/>
    </location>
</feature>
<name>A0AAW8NI36_9GAMM</name>
<gene>
    <name evidence="2" type="ORF">OS133_03970</name>
    <name evidence="3" type="ORF">OS134_20200</name>
</gene>